<organism evidence="2 3">
    <name type="scientific">Brassica oleracea var. oleracea</name>
    <dbReference type="NCBI Taxonomy" id="109376"/>
    <lineage>
        <taxon>Eukaryota</taxon>
        <taxon>Viridiplantae</taxon>
        <taxon>Streptophyta</taxon>
        <taxon>Embryophyta</taxon>
        <taxon>Tracheophyta</taxon>
        <taxon>Spermatophyta</taxon>
        <taxon>Magnoliopsida</taxon>
        <taxon>eudicotyledons</taxon>
        <taxon>Gunneridae</taxon>
        <taxon>Pentapetalae</taxon>
        <taxon>rosids</taxon>
        <taxon>malvids</taxon>
        <taxon>Brassicales</taxon>
        <taxon>Brassicaceae</taxon>
        <taxon>Brassiceae</taxon>
        <taxon>Brassica</taxon>
    </lineage>
</organism>
<dbReference type="eggNOG" id="KOG0523">
    <property type="taxonomic scope" value="Eukaryota"/>
</dbReference>
<dbReference type="Gramene" id="Bo6g077220.1">
    <property type="protein sequence ID" value="Bo6g077220.1"/>
    <property type="gene ID" value="Bo6g077220"/>
</dbReference>
<dbReference type="InterPro" id="IPR029061">
    <property type="entry name" value="THDP-binding"/>
</dbReference>
<protein>
    <recommendedName>
        <fullName evidence="1">Transketolase N-terminal domain-containing protein</fullName>
    </recommendedName>
</protein>
<accession>A0A0D3CV05</accession>
<dbReference type="GO" id="GO:0006098">
    <property type="term" value="P:pentose-phosphate shunt"/>
    <property type="evidence" value="ECO:0007669"/>
    <property type="project" value="TreeGrafter"/>
</dbReference>
<evidence type="ECO:0000313" key="3">
    <source>
        <dbReference type="Proteomes" id="UP000032141"/>
    </source>
</evidence>
<dbReference type="PANTHER" id="PTHR43522:SF14">
    <property type="entry name" value="TRANSKETOLASE-1, CHLOROPLASTIC"/>
    <property type="match status" value="1"/>
</dbReference>
<dbReference type="eggNOG" id="KOG1684">
    <property type="taxonomic scope" value="Eukaryota"/>
</dbReference>
<proteinExistence type="predicted"/>
<dbReference type="AlphaFoldDB" id="A0A0D3CV05"/>
<dbReference type="Gene3D" id="3.40.50.970">
    <property type="match status" value="1"/>
</dbReference>
<name>A0A0D3CV05_BRAOL</name>
<evidence type="ECO:0000259" key="1">
    <source>
        <dbReference type="Pfam" id="PF00456"/>
    </source>
</evidence>
<feature type="domain" description="Transketolase N-terminal" evidence="1">
    <location>
        <begin position="291"/>
        <end position="342"/>
    </location>
</feature>
<evidence type="ECO:0000313" key="2">
    <source>
        <dbReference type="EnsemblPlants" id="Bo6g077220.1"/>
    </source>
</evidence>
<dbReference type="OMA" id="ITRVRYF"/>
<reference evidence="2" key="2">
    <citation type="submission" date="2015-03" db="UniProtKB">
        <authorList>
            <consortium name="EnsemblPlants"/>
        </authorList>
    </citation>
    <scope>IDENTIFICATION</scope>
</reference>
<dbReference type="Proteomes" id="UP000032141">
    <property type="component" value="Chromosome C6"/>
</dbReference>
<dbReference type="STRING" id="109376.A0A0D3CV05"/>
<dbReference type="EnsemblPlants" id="Bo6g077220.1">
    <property type="protein sequence ID" value="Bo6g077220.1"/>
    <property type="gene ID" value="Bo6g077220"/>
</dbReference>
<dbReference type="GO" id="GO:0005829">
    <property type="term" value="C:cytosol"/>
    <property type="evidence" value="ECO:0007669"/>
    <property type="project" value="TreeGrafter"/>
</dbReference>
<dbReference type="HOGENOM" id="CLU_708542_0_0_1"/>
<keyword evidence="3" id="KW-1185">Reference proteome</keyword>
<dbReference type="SUPFAM" id="SSF52518">
    <property type="entry name" value="Thiamin diphosphate-binding fold (THDP-binding)"/>
    <property type="match status" value="1"/>
</dbReference>
<dbReference type="PANTHER" id="PTHR43522">
    <property type="entry name" value="TRANSKETOLASE"/>
    <property type="match status" value="1"/>
</dbReference>
<sequence>MSKCILDVPRPVGPTRILGERYSGTHQIHVKFLPSVTYMAAVIKEENRISNIGESDGDSVTGGASGRFSLKEAAVPVLRFSIGHLLLTRGIFLIGYRRSDVVTRGVRLHKLYRNWEEDPNIGGSGRAFCAGGDIVSIYHLRKRGSPDAIFWTLCTKVQTSLHRLMKSTWKDLCGDELAAGNGDSNYQRIFAKPEKQSFDATQQQGTFISYFLMVLASGYIILHRMSESITRKKITRVRYFSGNLVLKHCFPCMLLVTLRCMLQVEKLKNEVKQRISEVPLGFGLFTVHHRVGHPENFETPGIEVITGPLGQGITNAVGLPLAEKHLAARFNKPDAEVVDHYTNTGYVEISAAIKEAKAVTDKSTLIKVTTVGYESPNKAKLMLCPWSCTW</sequence>
<dbReference type="InterPro" id="IPR005474">
    <property type="entry name" value="Transketolase_N"/>
</dbReference>
<reference evidence="2 3" key="1">
    <citation type="journal article" date="2014" name="Genome Biol.">
        <title>Transcriptome and methylome profiling reveals relics of genome dominance in the mesopolyploid Brassica oleracea.</title>
        <authorList>
            <person name="Parkin I.A."/>
            <person name="Koh C."/>
            <person name="Tang H."/>
            <person name="Robinson S.J."/>
            <person name="Kagale S."/>
            <person name="Clarke W.E."/>
            <person name="Town C.D."/>
            <person name="Nixon J."/>
            <person name="Krishnakumar V."/>
            <person name="Bidwell S.L."/>
            <person name="Denoeud F."/>
            <person name="Belcram H."/>
            <person name="Links M.G."/>
            <person name="Just J."/>
            <person name="Clarke C."/>
            <person name="Bender T."/>
            <person name="Huebert T."/>
            <person name="Mason A.S."/>
            <person name="Pires J.C."/>
            <person name="Barker G."/>
            <person name="Moore J."/>
            <person name="Walley P.G."/>
            <person name="Manoli S."/>
            <person name="Batley J."/>
            <person name="Edwards D."/>
            <person name="Nelson M.N."/>
            <person name="Wang X."/>
            <person name="Paterson A.H."/>
            <person name="King G."/>
            <person name="Bancroft I."/>
            <person name="Chalhoub B."/>
            <person name="Sharpe A.G."/>
        </authorList>
    </citation>
    <scope>NUCLEOTIDE SEQUENCE</scope>
    <source>
        <strain evidence="2 3">cv. TO1000</strain>
    </source>
</reference>
<dbReference type="Gene3D" id="3.90.226.10">
    <property type="entry name" value="2-enoyl-CoA Hydratase, Chain A, domain 1"/>
    <property type="match status" value="1"/>
</dbReference>
<dbReference type="Pfam" id="PF00456">
    <property type="entry name" value="Transketolase_N"/>
    <property type="match status" value="1"/>
</dbReference>
<dbReference type="InterPro" id="IPR033247">
    <property type="entry name" value="Transketolase_fam"/>
</dbReference>
<dbReference type="GO" id="GO:0004802">
    <property type="term" value="F:transketolase activity"/>
    <property type="evidence" value="ECO:0007669"/>
    <property type="project" value="TreeGrafter"/>
</dbReference>